<dbReference type="AlphaFoldDB" id="A0A0P1I8V4"/>
<dbReference type="PANTHER" id="PTHR36509">
    <property type="entry name" value="BLL3101 PROTEIN"/>
    <property type="match status" value="1"/>
</dbReference>
<feature type="signal peptide" evidence="1">
    <location>
        <begin position="1"/>
        <end position="24"/>
    </location>
</feature>
<protein>
    <recommendedName>
        <fullName evidence="6">Carboxylesterase</fullName>
    </recommendedName>
</protein>
<evidence type="ECO:0008006" key="6">
    <source>
        <dbReference type="Google" id="ProtNLM"/>
    </source>
</evidence>
<feature type="chain" id="PRO_5006064989" description="Carboxylesterase" evidence="1">
    <location>
        <begin position="25"/>
        <end position="352"/>
    </location>
</feature>
<dbReference type="SUPFAM" id="SSF160935">
    <property type="entry name" value="VPA0735-like"/>
    <property type="match status" value="1"/>
</dbReference>
<accession>A0A0P1I8V4</accession>
<evidence type="ECO:0000256" key="1">
    <source>
        <dbReference type="SAM" id="SignalP"/>
    </source>
</evidence>
<keyword evidence="1" id="KW-0732">Signal</keyword>
<dbReference type="Proteomes" id="UP000051870">
    <property type="component" value="Unassembled WGS sequence"/>
</dbReference>
<evidence type="ECO:0000259" key="3">
    <source>
        <dbReference type="Pfam" id="PF06863"/>
    </source>
</evidence>
<evidence type="ECO:0000259" key="2">
    <source>
        <dbReference type="Pfam" id="PF06742"/>
    </source>
</evidence>
<dbReference type="STRING" id="1715693.PH7735_02075"/>
<dbReference type="InterPro" id="IPR010679">
    <property type="entry name" value="DUF1254"/>
</dbReference>
<dbReference type="InterPro" id="IPR037049">
    <property type="entry name" value="DUF1214_C_sf"/>
</dbReference>
<dbReference type="EMBL" id="CYTW01000002">
    <property type="protein sequence ID" value="CUJ98433.1"/>
    <property type="molecule type" value="Genomic_DNA"/>
</dbReference>
<evidence type="ECO:0000313" key="5">
    <source>
        <dbReference type="Proteomes" id="UP000051870"/>
    </source>
</evidence>
<gene>
    <name evidence="4" type="ORF">PH7735_02075</name>
</gene>
<dbReference type="Gene3D" id="2.60.120.600">
    <property type="entry name" value="Domain of unknown function DUF1214, C-terminal domain"/>
    <property type="match status" value="1"/>
</dbReference>
<keyword evidence="5" id="KW-1185">Reference proteome</keyword>
<proteinExistence type="predicted"/>
<dbReference type="Pfam" id="PF06863">
    <property type="entry name" value="DUF1254"/>
    <property type="match status" value="1"/>
</dbReference>
<reference evidence="5" key="1">
    <citation type="submission" date="2015-09" db="EMBL/GenBank/DDBJ databases">
        <authorList>
            <person name="Rodrigo-Torres Lidia"/>
            <person name="Arahal R.David."/>
        </authorList>
    </citation>
    <scope>NUCLEOTIDE SEQUENCE [LARGE SCALE GENOMIC DNA]</scope>
    <source>
        <strain evidence="5">CECT 7735</strain>
    </source>
</reference>
<dbReference type="RefSeq" id="WP_199534988.1">
    <property type="nucleotide sequence ID" value="NZ_CYTW01000002.1"/>
</dbReference>
<sequence length="352" mass="38193">MNKRQKTLLGTIGAILMTGAPALADTGLNDLDAILEAREIPVTIDNFVRAATDIEMTKYVTLAGGVNQFFHFQAPTDVAKQPTIRMNRDTLYSTAVIDITKGATLTIPDMDGRYLTTMVVNQDHYVNDVFYGGGTFNLDMDTFDTPYVIVFMRILVDASAPEDIAAVNRLQGQMQITAASDKPFLQPDYDEESFEGLLQSILSMGPYTPDSSRMFGAQGEVDGVRHLVGTAGGWGGLPEAEAFYLNVDPGLPVGAYEITVPAEVPVDAFWSISAYNAGGFFEPNTLGAYNINSVTGTRNDDGGMTVHLGDCDDGRPNCLPIIEGWNYTVRLYRPGPEVIDGSWTFPAAQSLK</sequence>
<dbReference type="GeneID" id="83881107"/>
<dbReference type="Pfam" id="PF06742">
    <property type="entry name" value="DUF1214"/>
    <property type="match status" value="1"/>
</dbReference>
<name>A0A0P1I8V4_9RHOB</name>
<organism evidence="4 5">
    <name type="scientific">Shimia thalassica</name>
    <dbReference type="NCBI Taxonomy" id="1715693"/>
    <lineage>
        <taxon>Bacteria</taxon>
        <taxon>Pseudomonadati</taxon>
        <taxon>Pseudomonadota</taxon>
        <taxon>Alphaproteobacteria</taxon>
        <taxon>Rhodobacterales</taxon>
        <taxon>Roseobacteraceae</taxon>
    </lineage>
</organism>
<dbReference type="PANTHER" id="PTHR36509:SF2">
    <property type="entry name" value="BLL3101 PROTEIN"/>
    <property type="match status" value="1"/>
</dbReference>
<feature type="domain" description="DUF1214" evidence="2">
    <location>
        <begin position="255"/>
        <end position="335"/>
    </location>
</feature>
<feature type="domain" description="DUF1254" evidence="3">
    <location>
        <begin position="66"/>
        <end position="122"/>
    </location>
</feature>
<dbReference type="InterPro" id="IPR010621">
    <property type="entry name" value="DUF1214"/>
</dbReference>
<evidence type="ECO:0000313" key="4">
    <source>
        <dbReference type="EMBL" id="CUJ98433.1"/>
    </source>
</evidence>